<name>A0AAU7XS93_9GAMM</name>
<sequence>MIDEIIIHMGMHKTGSSSIQDTFSKISMANVEYLSLGTANHSGFFSTVLLKEPENYHTHRRNGLNKKQVRELQQSYLEKLHKVLEGVRKSKALISAEDLSSSSNQYSEIEYLKKLLSPYCRRIRIIGYVRPPASYMQSAFQQRMKGGGQNVFDLEKVYPYYQLSFEKMDAIFGKENVELIAFNRDSLHNGDVVQDFARRIGVTIDARQIVRTNESLSLEATALLFAFRCFGGKPKGYKGYNRDNNLLIAKLNEVGNQKLLFSELALAPVFEANHQDIEWISQRLGSSILEEPSITHQAIDCEKSLLSSAYVSRLAIWHLLEQVAPLRKDITGLAQLIDQLRTLHAQDISPLELAENTLFTPEKLTNIKSSKSEPVTLLNLLADALEKNGHQSAARGVRGASQRAFHLINRGSNK</sequence>
<dbReference type="EMBL" id="CP158484">
    <property type="protein sequence ID" value="XBY60202.1"/>
    <property type="molecule type" value="Genomic_DNA"/>
</dbReference>
<evidence type="ECO:0008006" key="2">
    <source>
        <dbReference type="Google" id="ProtNLM"/>
    </source>
</evidence>
<dbReference type="AlphaFoldDB" id="A0AAU7XS93"/>
<organism evidence="1">
    <name type="scientific">Vreelandella sp. SM1641</name>
    <dbReference type="NCBI Taxonomy" id="3126101"/>
    <lineage>
        <taxon>Bacteria</taxon>
        <taxon>Pseudomonadati</taxon>
        <taxon>Pseudomonadota</taxon>
        <taxon>Gammaproteobacteria</taxon>
        <taxon>Oceanospirillales</taxon>
        <taxon>Halomonadaceae</taxon>
        <taxon>Vreelandella</taxon>
    </lineage>
</organism>
<dbReference type="RefSeq" id="WP_144408594.1">
    <property type="nucleotide sequence ID" value="NZ_CP158484.1"/>
</dbReference>
<dbReference type="Gene3D" id="3.40.50.300">
    <property type="entry name" value="P-loop containing nucleotide triphosphate hydrolases"/>
    <property type="match status" value="1"/>
</dbReference>
<accession>A0AAU7XS93</accession>
<dbReference type="SUPFAM" id="SSF52540">
    <property type="entry name" value="P-loop containing nucleoside triphosphate hydrolases"/>
    <property type="match status" value="1"/>
</dbReference>
<proteinExistence type="predicted"/>
<evidence type="ECO:0000313" key="1">
    <source>
        <dbReference type="EMBL" id="XBY60202.1"/>
    </source>
</evidence>
<dbReference type="KEGG" id="vrs:V8F66_06915"/>
<protein>
    <recommendedName>
        <fullName evidence="2">Sulfotransferase domain-containing protein</fullName>
    </recommendedName>
</protein>
<reference evidence="1" key="1">
    <citation type="submission" date="2024-02" db="EMBL/GenBank/DDBJ databases">
        <title>Complete genome sequence of Vreelandella sp. SM1641, a marine exopolysaccharide-producing bacterium isolated from deep-sea hydrothermal sediment of the southwest Indian Ocean.</title>
        <authorList>
            <person name="Zhu H."/>
            <person name="Sun M."/>
        </authorList>
    </citation>
    <scope>NUCLEOTIDE SEQUENCE</scope>
    <source>
        <strain evidence="1">SM1641</strain>
    </source>
</reference>
<gene>
    <name evidence="1" type="ORF">V8F66_06915</name>
</gene>
<dbReference type="InterPro" id="IPR027417">
    <property type="entry name" value="P-loop_NTPase"/>
</dbReference>